<comment type="caution">
    <text evidence="1">The sequence shown here is derived from an EMBL/GenBank/DDBJ whole genome shotgun (WGS) entry which is preliminary data.</text>
</comment>
<organism evidence="1 2">
    <name type="scientific">Akkermansia muciniphila</name>
    <dbReference type="NCBI Taxonomy" id="239935"/>
    <lineage>
        <taxon>Bacteria</taxon>
        <taxon>Pseudomonadati</taxon>
        <taxon>Verrucomicrobiota</taxon>
        <taxon>Verrucomicrobiia</taxon>
        <taxon>Verrucomicrobiales</taxon>
        <taxon>Akkermansiaceae</taxon>
        <taxon>Akkermansia</taxon>
    </lineage>
</organism>
<dbReference type="EMBL" id="PJKA01000002">
    <property type="protein sequence ID" value="PNC20339.1"/>
    <property type="molecule type" value="Genomic_DNA"/>
</dbReference>
<sequence>MFFTMCDAVEGRAWKIDVDASNAEELVLDAKTTVPRSIKSLLQDNPSLELFSRYPVCGVLLEADSPTSWSWSLVGFTCRSGQLQWDFCIDHAIVVSSVFSGFDYGSYPEKRMVWIPVNITEY</sequence>
<proteinExistence type="predicted"/>
<dbReference type="Proteomes" id="UP000236000">
    <property type="component" value="Unassembled WGS sequence"/>
</dbReference>
<name>A0A2N8HGZ5_9BACT</name>
<accession>A0A2N8HGZ5</accession>
<evidence type="ECO:0000313" key="2">
    <source>
        <dbReference type="Proteomes" id="UP000236000"/>
    </source>
</evidence>
<reference evidence="1 2" key="1">
    <citation type="journal article" date="2017" name="BMC Genomics">
        <title>Genome sequencing of 39 Akkermansia muciniphila isolates reveals its population structure, genomic and functional diverisity, and global distribution in mammalian gut microbiotas.</title>
        <authorList>
            <person name="Guo X."/>
            <person name="Li S."/>
            <person name="Zhang J."/>
            <person name="Wu F."/>
            <person name="Li X."/>
            <person name="Wu D."/>
            <person name="Zhang M."/>
            <person name="Ou Z."/>
            <person name="Jie Z."/>
            <person name="Yan Q."/>
            <person name="Li P."/>
            <person name="Yi J."/>
            <person name="Peng Y."/>
        </authorList>
    </citation>
    <scope>NUCLEOTIDE SEQUENCE [LARGE SCALE GENOMIC DNA]</scope>
    <source>
        <strain evidence="1 2">GP24</strain>
    </source>
</reference>
<dbReference type="AlphaFoldDB" id="A0A2N8HGZ5"/>
<evidence type="ECO:0000313" key="1">
    <source>
        <dbReference type="EMBL" id="PNC20339.1"/>
    </source>
</evidence>
<protein>
    <submittedName>
        <fullName evidence="1">Uncharacterized protein</fullName>
    </submittedName>
</protein>
<gene>
    <name evidence="1" type="ORF">CXU22_00730</name>
</gene>